<protein>
    <submittedName>
        <fullName evidence="2">IS5 family transposase</fullName>
    </submittedName>
</protein>
<dbReference type="InterPro" id="IPR047710">
    <property type="entry name" value="Transpos_IS5-like"/>
</dbReference>
<accession>A0A4V3A979</accession>
<evidence type="ECO:0000313" key="2">
    <source>
        <dbReference type="EMBL" id="TDH58205.1"/>
    </source>
</evidence>
<sequence>MRPKQPKAEPQEDLFRARLENLVDPRHALVRLAGLIDWGRFEAEFGALYTDGGRPGLPTRLMVGLHLLKHMDGLSDEAVCARYLDSPYLQLFCGETHFQHALPLDRSSMTRWRQRIGPERLEVLLAESVAAAQRGGAVEERHLRRVTIDTTVQPKAVTHPTDSKLLHRGIEILARLARRHGIRLRQSYLRVARRARREAARLIHAGRRRQAERHVRRLRTWLGRLARDISRKIAGKAAVQAALAAPLGLVARLLRQRREDRGRDKLYSLHAPEVECIGKGKANARYEFGVKVSLATTNAAAPGGQFVLGARALPGNPYDGHTLAAQIAQTERVIGVEVERAYVDRGYRGHDADRARVFVSGQKRGVTPTIRRERRRRSAIEPVIDHLKSDGHLGRNFLLGTEGDAANLVLAAAGHNLRLLRAWLAWLLAWLLSLLSLSEQPQTGNMSRHAVA</sequence>
<dbReference type="InterPro" id="IPR008490">
    <property type="entry name" value="Transposase_InsH_N"/>
</dbReference>
<dbReference type="OrthoDB" id="7169055at2"/>
<proteinExistence type="predicted"/>
<dbReference type="RefSeq" id="WP_133292951.1">
    <property type="nucleotide sequence ID" value="NZ_SMSJ01000143.1"/>
</dbReference>
<name>A0A4V3A979_9PROT</name>
<dbReference type="EMBL" id="SMSJ01000143">
    <property type="protein sequence ID" value="TDH58205.1"/>
    <property type="molecule type" value="Genomic_DNA"/>
</dbReference>
<organism evidence="2 3">
    <name type="scientific">Dankookia rubra</name>
    <dbReference type="NCBI Taxonomy" id="1442381"/>
    <lineage>
        <taxon>Bacteria</taxon>
        <taxon>Pseudomonadati</taxon>
        <taxon>Pseudomonadota</taxon>
        <taxon>Alphaproteobacteria</taxon>
        <taxon>Acetobacterales</taxon>
        <taxon>Roseomonadaceae</taxon>
        <taxon>Dankookia</taxon>
    </lineage>
</organism>
<dbReference type="AlphaFoldDB" id="A0A4V3A979"/>
<comment type="caution">
    <text evidence="2">The sequence shown here is derived from an EMBL/GenBank/DDBJ whole genome shotgun (WGS) entry which is preliminary data.</text>
</comment>
<feature type="domain" description="Transposase InsH N-terminal" evidence="1">
    <location>
        <begin position="18"/>
        <end position="115"/>
    </location>
</feature>
<dbReference type="Pfam" id="PF05598">
    <property type="entry name" value="DUF772"/>
    <property type="match status" value="1"/>
</dbReference>
<gene>
    <name evidence="2" type="ORF">E2C06_33815</name>
</gene>
<evidence type="ECO:0000259" key="1">
    <source>
        <dbReference type="Pfam" id="PF05598"/>
    </source>
</evidence>
<reference evidence="2 3" key="1">
    <citation type="journal article" date="2016" name="J. Microbiol.">
        <title>Dankookia rubra gen. nov., sp. nov., an alphaproteobacterium isolated from sediment of a shallow stream.</title>
        <authorList>
            <person name="Kim W.H."/>
            <person name="Kim D.H."/>
            <person name="Kang K."/>
            <person name="Ahn T.Y."/>
        </authorList>
    </citation>
    <scope>NUCLEOTIDE SEQUENCE [LARGE SCALE GENOMIC DNA]</scope>
    <source>
        <strain evidence="2 3">JCM30602</strain>
    </source>
</reference>
<evidence type="ECO:0000313" key="3">
    <source>
        <dbReference type="Proteomes" id="UP000295096"/>
    </source>
</evidence>
<dbReference type="NCBIfam" id="NF033578">
    <property type="entry name" value="transpos_IS5_1"/>
    <property type="match status" value="1"/>
</dbReference>
<dbReference type="PANTHER" id="PTHR33803:SF3">
    <property type="entry name" value="BLL1974 PROTEIN"/>
    <property type="match status" value="1"/>
</dbReference>
<dbReference type="PANTHER" id="PTHR33803">
    <property type="entry name" value="IS1478 TRANSPOSASE"/>
    <property type="match status" value="1"/>
</dbReference>
<keyword evidence="3" id="KW-1185">Reference proteome</keyword>
<dbReference type="Proteomes" id="UP000295096">
    <property type="component" value="Unassembled WGS sequence"/>
</dbReference>